<evidence type="ECO:0000313" key="4">
    <source>
        <dbReference type="Proteomes" id="UP000283509"/>
    </source>
</evidence>
<feature type="region of interest" description="Disordered" evidence="1">
    <location>
        <begin position="661"/>
        <end position="681"/>
    </location>
</feature>
<name>A0A423TSC0_PENVA</name>
<feature type="compositionally biased region" description="Basic and acidic residues" evidence="1">
    <location>
        <begin position="167"/>
        <end position="177"/>
    </location>
</feature>
<feature type="region of interest" description="Disordered" evidence="1">
    <location>
        <begin position="18"/>
        <end position="61"/>
    </location>
</feature>
<reference evidence="3 4" key="2">
    <citation type="submission" date="2019-01" db="EMBL/GenBank/DDBJ databases">
        <title>The decoding of complex shrimp genome reveals the adaptation for benthos swimmer, frequently molting mechanism and breeding impact on genome.</title>
        <authorList>
            <person name="Sun Y."/>
            <person name="Gao Y."/>
            <person name="Yu Y."/>
        </authorList>
    </citation>
    <scope>NUCLEOTIDE SEQUENCE [LARGE SCALE GENOMIC DNA]</scope>
    <source>
        <tissue evidence="3">Muscle</tissue>
    </source>
</reference>
<feature type="compositionally biased region" description="Polar residues" evidence="1">
    <location>
        <begin position="208"/>
        <end position="223"/>
    </location>
</feature>
<dbReference type="EMBL" id="QCYY01001255">
    <property type="protein sequence ID" value="ROT79354.1"/>
    <property type="molecule type" value="Genomic_DNA"/>
</dbReference>
<proteinExistence type="predicted"/>
<evidence type="ECO:0000256" key="1">
    <source>
        <dbReference type="SAM" id="MobiDB-lite"/>
    </source>
</evidence>
<gene>
    <name evidence="3" type="ORF">C7M84_001930</name>
</gene>
<dbReference type="OrthoDB" id="10383868at2759"/>
<feature type="chain" id="PRO_5019243010" evidence="2">
    <location>
        <begin position="18"/>
        <end position="743"/>
    </location>
</feature>
<feature type="compositionally biased region" description="Polar residues" evidence="1">
    <location>
        <begin position="420"/>
        <end position="433"/>
    </location>
</feature>
<organism evidence="3 4">
    <name type="scientific">Penaeus vannamei</name>
    <name type="common">Whiteleg shrimp</name>
    <name type="synonym">Litopenaeus vannamei</name>
    <dbReference type="NCBI Taxonomy" id="6689"/>
    <lineage>
        <taxon>Eukaryota</taxon>
        <taxon>Metazoa</taxon>
        <taxon>Ecdysozoa</taxon>
        <taxon>Arthropoda</taxon>
        <taxon>Crustacea</taxon>
        <taxon>Multicrustacea</taxon>
        <taxon>Malacostraca</taxon>
        <taxon>Eumalacostraca</taxon>
        <taxon>Eucarida</taxon>
        <taxon>Decapoda</taxon>
        <taxon>Dendrobranchiata</taxon>
        <taxon>Penaeoidea</taxon>
        <taxon>Penaeidae</taxon>
        <taxon>Penaeus</taxon>
    </lineage>
</organism>
<feature type="compositionally biased region" description="Polar residues" evidence="1">
    <location>
        <begin position="183"/>
        <end position="192"/>
    </location>
</feature>
<comment type="caution">
    <text evidence="3">The sequence shown here is derived from an EMBL/GenBank/DDBJ whole genome shotgun (WGS) entry which is preliminary data.</text>
</comment>
<feature type="region of interest" description="Disordered" evidence="1">
    <location>
        <begin position="93"/>
        <end position="260"/>
    </location>
</feature>
<feature type="compositionally biased region" description="Pro residues" evidence="1">
    <location>
        <begin position="381"/>
        <end position="391"/>
    </location>
</feature>
<accession>A0A423TSC0</accession>
<protein>
    <submittedName>
        <fullName evidence="3">Uncharacterized protein</fullName>
    </submittedName>
</protein>
<feature type="region of interest" description="Disordered" evidence="1">
    <location>
        <begin position="370"/>
        <end position="478"/>
    </location>
</feature>
<keyword evidence="2" id="KW-0732">Signal</keyword>
<feature type="compositionally biased region" description="Low complexity" evidence="1">
    <location>
        <begin position="224"/>
        <end position="240"/>
    </location>
</feature>
<feature type="signal peptide" evidence="2">
    <location>
        <begin position="1"/>
        <end position="17"/>
    </location>
</feature>
<feature type="compositionally biased region" description="Acidic residues" evidence="1">
    <location>
        <begin position="141"/>
        <end position="152"/>
    </location>
</feature>
<sequence length="743" mass="81103">MALWSVALAVALVTTKARSTQDDLGMNGAKDDPRGGLSFILPAPYKEPDPQPGTGARNPFLRLKSLEVEAPPQSAVTRKPGIVVRYVDDHEEVFEDDHQQHDLDGERVRRQAVSPEEAGGEADSGRAPGRSGAGPPRESDLGETENGGDEAESGGAEGKSASSGAGDDVKERGRATEGEEQETPQIAVTSEPSVAHGEDETRAPGVTAASNANRSLQNRPLTRTTDGAEGLGTEAETTTAKRARQRERQPPSGRELADVQEMSSSLGFSVRQYYQDLLNYYSLYQVPSNPLALDPGRAAYEAPGAESGIYAHTPYDQSLPHYYVVYPYGSSWAPAGGSALKQNFRPAVSEAAERDVYRLTMDQLQEALRAPRDQPDDEEPPNPSAIPPTNPNEPQMNPEKPPANPNEDPTNPQEPPSASEARTPSRIPNQLRTLFSRVGRGSAPSCQAGKCEAGRDATTTAPGVEEGDDPPPGSLGGRLRYTQPFVYTFPLSRRGLSWPFGYDLARAPVHYPSTHLVGPHRLKVPSAYFEPRDREPTSGNRPHGSYTPSKEHAGWVQDGQNGNGAGDTTRLTYASLSPSNHDRQAYSFLTERDATGLPPHEEAAYELQFPVESNPHAFQNNREYQASERAQIVLANPLQHEPQFLTGDQALYQTHVDNAQKVSDAQGKHQQGEGPGARQPVYGFRLVSGDRTELHEEQPYYLSVAEDAREEVEPEPVIVQEDRRQRNYETLYPFVIVHHGQEL</sequence>
<keyword evidence="4" id="KW-1185">Reference proteome</keyword>
<feature type="compositionally biased region" description="Low complexity" evidence="1">
    <location>
        <begin position="125"/>
        <end position="136"/>
    </location>
</feature>
<evidence type="ECO:0000313" key="3">
    <source>
        <dbReference type="EMBL" id="ROT79354.1"/>
    </source>
</evidence>
<dbReference type="AlphaFoldDB" id="A0A423TSC0"/>
<dbReference type="Proteomes" id="UP000283509">
    <property type="component" value="Unassembled WGS sequence"/>
</dbReference>
<feature type="compositionally biased region" description="Basic and acidic residues" evidence="1">
    <location>
        <begin position="96"/>
        <end position="109"/>
    </location>
</feature>
<feature type="region of interest" description="Disordered" evidence="1">
    <location>
        <begin position="530"/>
        <end position="572"/>
    </location>
</feature>
<reference evidence="3 4" key="1">
    <citation type="submission" date="2018-04" db="EMBL/GenBank/DDBJ databases">
        <authorList>
            <person name="Zhang X."/>
            <person name="Yuan J."/>
            <person name="Li F."/>
            <person name="Xiang J."/>
        </authorList>
    </citation>
    <scope>NUCLEOTIDE SEQUENCE [LARGE SCALE GENOMIC DNA]</scope>
    <source>
        <tissue evidence="3">Muscle</tissue>
    </source>
</reference>
<evidence type="ECO:0000256" key="2">
    <source>
        <dbReference type="SAM" id="SignalP"/>
    </source>
</evidence>